<dbReference type="CDD" id="cd04488">
    <property type="entry name" value="RecG_wedge_OBF"/>
    <property type="match status" value="1"/>
</dbReference>
<keyword evidence="6" id="KW-0238">DNA-binding</keyword>
<evidence type="ECO:0000259" key="8">
    <source>
        <dbReference type="PROSITE" id="PS51192"/>
    </source>
</evidence>
<keyword evidence="1" id="KW-0547">Nucleotide-binding</keyword>
<dbReference type="InterPro" id="IPR045562">
    <property type="entry name" value="RecG_dom3_C"/>
</dbReference>
<keyword evidence="5" id="KW-0067">ATP-binding</keyword>
<sequence>MISMDSPVETVLGDTGTKAPKIVKGLGLRTVGELVHHLPRRYVRTGELTTVDSLEEGELLTVVGQIGQTRRREYTDRRTGRTAYRVDTVLRTDGPSLRMSFFAKKPHMADWHERRLPEGRRGIFQGKVGRFNNDWQLTNPQMVLMGTEGEDAAQLSLETLGDLYPIYPLTKGVDTWDLQRAVTFALAVLDEVPELLPEHVRVQAGLVDAGTALEWVHHPKGHGQVTRALQRLRFDEAIVTQLVLARRRRALAALGARPRAGRSGGLLDAFDARLPFELTSGQVEVGGEIDADLARERPMNRLLQGEVGSGKTLVALRAMLRVVDSGAQAALLAPTEVLAQQHHRSITAMLGDLAAGGLLGGADEATAVELLTGSMTKTQRTGPMSRLASGEAGIVIGTHALLEDRVGFADLGLVVVDEQHRFGVEQRAALTDKAGTPPHVLVMTATPIPRTVAMTVFGDLEISTLTELPAGRAPVQTTVVPVAEAPHWVDRVWQRVREEVAAGHQVYVVCPRIAGDEPEAGQGDVPVEERTDRPLSAVEEVVEELRQGPLGGLRLAVLHGRLTPDVKDATMRSFAGGEVDVLVSTTVIEVGVDVANATAMVLLDADRFGVSQLHQLRGRVGRGGHPGLCLLVTHTEAGSPARGRLEAVAATSDGFELSRVDLEQRREGDVLGAHQSGYQSSLRTLRVLRDEETILAARRAAGDLLESDPDLGGAPALAAAVERLERSVAADFVDRS</sequence>
<name>A0ABS2M6V1_9ACTN</name>
<dbReference type="Gene3D" id="2.40.50.140">
    <property type="entry name" value="Nucleic acid-binding proteins"/>
    <property type="match status" value="1"/>
</dbReference>
<feature type="domain" description="Helicase ATP-binding" evidence="8">
    <location>
        <begin position="292"/>
        <end position="465"/>
    </location>
</feature>
<dbReference type="InterPro" id="IPR027417">
    <property type="entry name" value="P-loop_NTPase"/>
</dbReference>
<evidence type="ECO:0000313" key="10">
    <source>
        <dbReference type="EMBL" id="MBM7506919.1"/>
    </source>
</evidence>
<evidence type="ECO:0000313" key="11">
    <source>
        <dbReference type="Proteomes" id="UP000732378"/>
    </source>
</evidence>
<dbReference type="InterPro" id="IPR047112">
    <property type="entry name" value="RecG/Mfd"/>
</dbReference>
<organism evidence="10 11">
    <name type="scientific">Nocardioides salarius</name>
    <dbReference type="NCBI Taxonomy" id="374513"/>
    <lineage>
        <taxon>Bacteria</taxon>
        <taxon>Bacillati</taxon>
        <taxon>Actinomycetota</taxon>
        <taxon>Actinomycetes</taxon>
        <taxon>Propionibacteriales</taxon>
        <taxon>Nocardioidaceae</taxon>
        <taxon>Nocardioides</taxon>
    </lineage>
</organism>
<dbReference type="InterPro" id="IPR011545">
    <property type="entry name" value="DEAD/DEAH_box_helicase_dom"/>
</dbReference>
<gene>
    <name evidence="10" type="ORF">JOE61_000733</name>
</gene>
<evidence type="ECO:0000256" key="7">
    <source>
        <dbReference type="ARBA" id="ARBA00023204"/>
    </source>
</evidence>
<keyword evidence="4 10" id="KW-0347">Helicase</keyword>
<keyword evidence="2" id="KW-0227">DNA damage</keyword>
<dbReference type="Pfam" id="PF19833">
    <property type="entry name" value="RecG_dom3_C"/>
    <property type="match status" value="1"/>
</dbReference>
<dbReference type="EC" id="3.6.4.12" evidence="10"/>
<evidence type="ECO:0000259" key="9">
    <source>
        <dbReference type="PROSITE" id="PS51194"/>
    </source>
</evidence>
<dbReference type="PROSITE" id="PS51194">
    <property type="entry name" value="HELICASE_CTER"/>
    <property type="match status" value="1"/>
</dbReference>
<dbReference type="InterPro" id="IPR001650">
    <property type="entry name" value="Helicase_C-like"/>
</dbReference>
<evidence type="ECO:0000256" key="3">
    <source>
        <dbReference type="ARBA" id="ARBA00022801"/>
    </source>
</evidence>
<keyword evidence="11" id="KW-1185">Reference proteome</keyword>
<dbReference type="InterPro" id="IPR012340">
    <property type="entry name" value="NA-bd_OB-fold"/>
</dbReference>
<reference evidence="10 11" key="1">
    <citation type="submission" date="2021-01" db="EMBL/GenBank/DDBJ databases">
        <title>Sequencing the genomes of 1000 actinobacteria strains.</title>
        <authorList>
            <person name="Klenk H.-P."/>
        </authorList>
    </citation>
    <scope>NUCLEOTIDE SEQUENCE [LARGE SCALE GENOMIC DNA]</scope>
    <source>
        <strain evidence="10 11">DSM 18239</strain>
    </source>
</reference>
<accession>A0ABS2M6V1</accession>
<feature type="domain" description="Helicase C-terminal" evidence="9">
    <location>
        <begin position="488"/>
        <end position="668"/>
    </location>
</feature>
<dbReference type="Proteomes" id="UP000732378">
    <property type="component" value="Unassembled WGS sequence"/>
</dbReference>
<dbReference type="SMART" id="SM00487">
    <property type="entry name" value="DEXDc"/>
    <property type="match status" value="1"/>
</dbReference>
<dbReference type="PROSITE" id="PS51192">
    <property type="entry name" value="HELICASE_ATP_BIND_1"/>
    <property type="match status" value="1"/>
</dbReference>
<evidence type="ECO:0000256" key="4">
    <source>
        <dbReference type="ARBA" id="ARBA00022806"/>
    </source>
</evidence>
<keyword evidence="3 10" id="KW-0378">Hydrolase</keyword>
<dbReference type="GO" id="GO:0016787">
    <property type="term" value="F:hydrolase activity"/>
    <property type="evidence" value="ECO:0007669"/>
    <property type="project" value="UniProtKB-KW"/>
</dbReference>
<dbReference type="GO" id="GO:0003678">
    <property type="term" value="F:DNA helicase activity"/>
    <property type="evidence" value="ECO:0007669"/>
    <property type="project" value="UniProtKB-EC"/>
</dbReference>
<dbReference type="EMBL" id="JAFBBZ010000001">
    <property type="protein sequence ID" value="MBM7506919.1"/>
    <property type="molecule type" value="Genomic_DNA"/>
</dbReference>
<evidence type="ECO:0000256" key="5">
    <source>
        <dbReference type="ARBA" id="ARBA00022840"/>
    </source>
</evidence>
<evidence type="ECO:0000256" key="6">
    <source>
        <dbReference type="ARBA" id="ARBA00023125"/>
    </source>
</evidence>
<proteinExistence type="predicted"/>
<evidence type="ECO:0000256" key="1">
    <source>
        <dbReference type="ARBA" id="ARBA00022741"/>
    </source>
</evidence>
<dbReference type="SUPFAM" id="SSF52540">
    <property type="entry name" value="P-loop containing nucleoside triphosphate hydrolases"/>
    <property type="match status" value="2"/>
</dbReference>
<dbReference type="InterPro" id="IPR014001">
    <property type="entry name" value="Helicase_ATP-bd"/>
</dbReference>
<keyword evidence="7" id="KW-0234">DNA repair</keyword>
<dbReference type="Pfam" id="PF00270">
    <property type="entry name" value="DEAD"/>
    <property type="match status" value="1"/>
</dbReference>
<dbReference type="Pfam" id="PF00271">
    <property type="entry name" value="Helicase_C"/>
    <property type="match status" value="1"/>
</dbReference>
<dbReference type="SMART" id="SM00490">
    <property type="entry name" value="HELICc"/>
    <property type="match status" value="1"/>
</dbReference>
<evidence type="ECO:0000256" key="2">
    <source>
        <dbReference type="ARBA" id="ARBA00022763"/>
    </source>
</evidence>
<dbReference type="Gene3D" id="3.40.50.300">
    <property type="entry name" value="P-loop containing nucleotide triphosphate hydrolases"/>
    <property type="match status" value="2"/>
</dbReference>
<protein>
    <submittedName>
        <fullName evidence="10">ATP-dependent DNA helicase RecG</fullName>
        <ecNumber evidence="10">3.6.4.12</ecNumber>
    </submittedName>
</protein>
<dbReference type="SUPFAM" id="SSF50249">
    <property type="entry name" value="Nucleic acid-binding proteins"/>
    <property type="match status" value="1"/>
</dbReference>
<dbReference type="PANTHER" id="PTHR47964:SF1">
    <property type="entry name" value="ATP-DEPENDENT DNA HELICASE HOMOLOG RECG, CHLOROPLASTIC"/>
    <property type="match status" value="1"/>
</dbReference>
<comment type="caution">
    <text evidence="10">The sequence shown here is derived from an EMBL/GenBank/DDBJ whole genome shotgun (WGS) entry which is preliminary data.</text>
</comment>
<dbReference type="PANTHER" id="PTHR47964">
    <property type="entry name" value="ATP-DEPENDENT DNA HELICASE HOMOLOG RECG, CHLOROPLASTIC"/>
    <property type="match status" value="1"/>
</dbReference>